<dbReference type="EMBL" id="PQXL01000224">
    <property type="protein sequence ID" value="THV48857.1"/>
    <property type="molecule type" value="Genomic_DNA"/>
</dbReference>
<gene>
    <name evidence="2" type="ORF">BGAL_0224g00190</name>
</gene>
<dbReference type="PANTHER" id="PTHR33112:SF16">
    <property type="entry name" value="HETEROKARYON INCOMPATIBILITY DOMAIN-CONTAINING PROTEIN"/>
    <property type="match status" value="1"/>
</dbReference>
<dbReference type="InterPro" id="IPR010730">
    <property type="entry name" value="HET"/>
</dbReference>
<dbReference type="AlphaFoldDB" id="A0A4S8QU82"/>
<accession>A0A4S8QU82</accession>
<organism evidence="2 3">
    <name type="scientific">Botrytis galanthina</name>
    <dbReference type="NCBI Taxonomy" id="278940"/>
    <lineage>
        <taxon>Eukaryota</taxon>
        <taxon>Fungi</taxon>
        <taxon>Dikarya</taxon>
        <taxon>Ascomycota</taxon>
        <taxon>Pezizomycotina</taxon>
        <taxon>Leotiomycetes</taxon>
        <taxon>Helotiales</taxon>
        <taxon>Sclerotiniaceae</taxon>
        <taxon>Botrytis</taxon>
    </lineage>
</organism>
<evidence type="ECO:0000313" key="3">
    <source>
        <dbReference type="Proteomes" id="UP000308671"/>
    </source>
</evidence>
<sequence>MPLCTTCDSVDVFNLLLICLSQCRDKQEALYNNEPYDTKENSCYERSKVKHHHDIFEIEKSSKNCNLCEVIFKAFKRTNIQDVEVARGLQIIFRVSCTRIEVCYDTKEGLVKLCGLDIYMDESDVEEVFRVGQIKEDNLPPILKIMETDPASQRSFEIASSWLNNCVESHSSCKPEHTKSHNPPKRLINVGNKTQDPFLVEDFTDPQSVEWVSLSYCWGEEPSMRLTNGTINELKNGIPLTNFDATIQDAVLVTRALGVLYIRIDALCILQGGKEWSEEASKMNEIYGGSIVTLVIASLDSVKNGFLKERNLNYIPLACSIDLADDHKAKIFLSTEWDDSEREYNWPWIKRGWTMQEELLPNRLLYYTADQIIWKCCKEQRFERGVIERVEDRISETLTYSDYGDMEFGSGFLWELPTYLKFKTFKNYLPDDLDYLWSQSGTFRLWYDLVEEYTQRKFERISDRLVAISGLARIYSDMIRNPIYVAGLWEKDLLRGLLWYVEGRKLISKRSADDNSTLDGNFPSWSWASVGYEAVKNDLTENNFYALSEIENIQIDLVDPQDPFGAVSSGSITISGPLRRLPRLYNKEWVSVEVSMSKLERYISEIVEEESQGNVPHKYSSPPGGHFSVLLMLGDIGLLHLLVLEATGDILNGINVYHRVGILKLWYIDSSNFASPKLIALKRNMETSITAQLGQHKKPRKGRKTPNAVFMEVKKGNWGKEAVMIV</sequence>
<name>A0A4S8QU82_9HELO</name>
<comment type="caution">
    <text evidence="2">The sequence shown here is derived from an EMBL/GenBank/DDBJ whole genome shotgun (WGS) entry which is preliminary data.</text>
</comment>
<dbReference type="Proteomes" id="UP000308671">
    <property type="component" value="Unassembled WGS sequence"/>
</dbReference>
<keyword evidence="3" id="KW-1185">Reference proteome</keyword>
<dbReference type="OrthoDB" id="5125733at2759"/>
<proteinExistence type="predicted"/>
<evidence type="ECO:0000313" key="2">
    <source>
        <dbReference type="EMBL" id="THV48857.1"/>
    </source>
</evidence>
<dbReference type="Pfam" id="PF06985">
    <property type="entry name" value="HET"/>
    <property type="match status" value="1"/>
</dbReference>
<protein>
    <recommendedName>
        <fullName evidence="1">Heterokaryon incompatibility domain-containing protein</fullName>
    </recommendedName>
</protein>
<reference evidence="2 3" key="1">
    <citation type="submission" date="2017-12" db="EMBL/GenBank/DDBJ databases">
        <title>Comparative genomics of Botrytis spp.</title>
        <authorList>
            <person name="Valero-Jimenez C.A."/>
            <person name="Tapia P."/>
            <person name="Veloso J."/>
            <person name="Silva-Moreno E."/>
            <person name="Staats M."/>
            <person name="Valdes J.H."/>
            <person name="Van Kan J.A.L."/>
        </authorList>
    </citation>
    <scope>NUCLEOTIDE SEQUENCE [LARGE SCALE GENOMIC DNA]</scope>
    <source>
        <strain evidence="2 3">MUCL435</strain>
    </source>
</reference>
<evidence type="ECO:0000259" key="1">
    <source>
        <dbReference type="Pfam" id="PF06985"/>
    </source>
</evidence>
<feature type="domain" description="Heterokaryon incompatibility" evidence="1">
    <location>
        <begin position="211"/>
        <end position="357"/>
    </location>
</feature>
<dbReference type="PANTHER" id="PTHR33112">
    <property type="entry name" value="DOMAIN PROTEIN, PUTATIVE-RELATED"/>
    <property type="match status" value="1"/>
</dbReference>